<gene>
    <name evidence="1" type="ordered locus">Os05g0450733</name>
    <name evidence="1" type="ORF">OSNPB_050450733</name>
</gene>
<reference evidence="2" key="1">
    <citation type="journal article" date="2005" name="Nature">
        <title>The map-based sequence of the rice genome.</title>
        <authorList>
            <consortium name="International rice genome sequencing project (IRGSP)"/>
            <person name="Matsumoto T."/>
            <person name="Wu J."/>
            <person name="Kanamori H."/>
            <person name="Katayose Y."/>
            <person name="Fujisawa M."/>
            <person name="Namiki N."/>
            <person name="Mizuno H."/>
            <person name="Yamamoto K."/>
            <person name="Antonio B.A."/>
            <person name="Baba T."/>
            <person name="Sakata K."/>
            <person name="Nagamura Y."/>
            <person name="Aoki H."/>
            <person name="Arikawa K."/>
            <person name="Arita K."/>
            <person name="Bito T."/>
            <person name="Chiden Y."/>
            <person name="Fujitsuka N."/>
            <person name="Fukunaka R."/>
            <person name="Hamada M."/>
            <person name="Harada C."/>
            <person name="Hayashi A."/>
            <person name="Hijishita S."/>
            <person name="Honda M."/>
            <person name="Hosokawa S."/>
            <person name="Ichikawa Y."/>
            <person name="Idonuma A."/>
            <person name="Iijima M."/>
            <person name="Ikeda M."/>
            <person name="Ikeno M."/>
            <person name="Ito K."/>
            <person name="Ito S."/>
            <person name="Ito T."/>
            <person name="Ito Y."/>
            <person name="Ito Y."/>
            <person name="Iwabuchi A."/>
            <person name="Kamiya K."/>
            <person name="Karasawa W."/>
            <person name="Kurita K."/>
            <person name="Katagiri S."/>
            <person name="Kikuta A."/>
            <person name="Kobayashi H."/>
            <person name="Kobayashi N."/>
            <person name="Machita K."/>
            <person name="Maehara T."/>
            <person name="Masukawa M."/>
            <person name="Mizubayashi T."/>
            <person name="Mukai Y."/>
            <person name="Nagasaki H."/>
            <person name="Nagata Y."/>
            <person name="Naito S."/>
            <person name="Nakashima M."/>
            <person name="Nakama Y."/>
            <person name="Nakamichi Y."/>
            <person name="Nakamura M."/>
            <person name="Meguro A."/>
            <person name="Negishi M."/>
            <person name="Ohta I."/>
            <person name="Ohta T."/>
            <person name="Okamoto M."/>
            <person name="Ono N."/>
            <person name="Saji S."/>
            <person name="Sakaguchi M."/>
            <person name="Sakai K."/>
            <person name="Shibata M."/>
            <person name="Shimokawa T."/>
            <person name="Song J."/>
            <person name="Takazaki Y."/>
            <person name="Terasawa K."/>
            <person name="Tsugane M."/>
            <person name="Tsuji K."/>
            <person name="Ueda S."/>
            <person name="Waki K."/>
            <person name="Yamagata H."/>
            <person name="Yamamoto M."/>
            <person name="Yamamoto S."/>
            <person name="Yamane H."/>
            <person name="Yoshiki S."/>
            <person name="Yoshihara R."/>
            <person name="Yukawa K."/>
            <person name="Zhong H."/>
            <person name="Yano M."/>
            <person name="Yuan Q."/>
            <person name="Ouyang S."/>
            <person name="Liu J."/>
            <person name="Jones K.M."/>
            <person name="Gansberger K."/>
            <person name="Moffat K."/>
            <person name="Hill J."/>
            <person name="Bera J."/>
            <person name="Fadrosh D."/>
            <person name="Jin S."/>
            <person name="Johri S."/>
            <person name="Kim M."/>
            <person name="Overton L."/>
            <person name="Reardon M."/>
            <person name="Tsitrin T."/>
            <person name="Vuong H."/>
            <person name="Weaver B."/>
            <person name="Ciecko A."/>
            <person name="Tallon L."/>
            <person name="Jackson J."/>
            <person name="Pai G."/>
            <person name="Aken S.V."/>
            <person name="Utterback T."/>
            <person name="Reidmuller S."/>
            <person name="Feldblyum T."/>
            <person name="Hsiao J."/>
            <person name="Zismann V."/>
            <person name="Iobst S."/>
            <person name="de Vazeille A.R."/>
            <person name="Buell C.R."/>
            <person name="Ying K."/>
            <person name="Li Y."/>
            <person name="Lu T."/>
            <person name="Huang Y."/>
            <person name="Zhao Q."/>
            <person name="Feng Q."/>
            <person name="Zhang L."/>
            <person name="Zhu J."/>
            <person name="Weng Q."/>
            <person name="Mu J."/>
            <person name="Lu Y."/>
            <person name="Fan D."/>
            <person name="Liu Y."/>
            <person name="Guan J."/>
            <person name="Zhang Y."/>
            <person name="Yu S."/>
            <person name="Liu X."/>
            <person name="Zhang Y."/>
            <person name="Hong G."/>
            <person name="Han B."/>
            <person name="Choisne N."/>
            <person name="Demange N."/>
            <person name="Orjeda G."/>
            <person name="Samain S."/>
            <person name="Cattolico L."/>
            <person name="Pelletier E."/>
            <person name="Couloux A."/>
            <person name="Segurens B."/>
            <person name="Wincker P."/>
            <person name="D'Hont A."/>
            <person name="Scarpelli C."/>
            <person name="Weissenbach J."/>
            <person name="Salanoubat M."/>
            <person name="Quetier F."/>
            <person name="Yu Y."/>
            <person name="Kim H.R."/>
            <person name="Rambo T."/>
            <person name="Currie J."/>
            <person name="Collura K."/>
            <person name="Luo M."/>
            <person name="Yang T."/>
            <person name="Ammiraju J.S.S."/>
            <person name="Engler F."/>
            <person name="Soderlund C."/>
            <person name="Wing R.A."/>
            <person name="Palmer L.E."/>
            <person name="de la Bastide M."/>
            <person name="Spiegel L."/>
            <person name="Nascimento L."/>
            <person name="Zutavern T."/>
            <person name="O'Shaughnessy A."/>
            <person name="Dike S."/>
            <person name="Dedhia N."/>
            <person name="Preston R."/>
            <person name="Balija V."/>
            <person name="McCombie W.R."/>
            <person name="Chow T."/>
            <person name="Chen H."/>
            <person name="Chung M."/>
            <person name="Chen C."/>
            <person name="Shaw J."/>
            <person name="Wu H."/>
            <person name="Hsiao K."/>
            <person name="Chao Y."/>
            <person name="Chu M."/>
            <person name="Cheng C."/>
            <person name="Hour A."/>
            <person name="Lee P."/>
            <person name="Lin S."/>
            <person name="Lin Y."/>
            <person name="Liou J."/>
            <person name="Liu S."/>
            <person name="Hsing Y."/>
            <person name="Raghuvanshi S."/>
            <person name="Mohanty A."/>
            <person name="Bharti A.K."/>
            <person name="Gaur A."/>
            <person name="Gupta V."/>
            <person name="Kumar D."/>
            <person name="Ravi V."/>
            <person name="Vij S."/>
            <person name="Kapur A."/>
            <person name="Khurana P."/>
            <person name="Khurana P."/>
            <person name="Khurana J.P."/>
            <person name="Tyagi A.K."/>
            <person name="Gaikwad K."/>
            <person name="Singh A."/>
            <person name="Dalal V."/>
            <person name="Srivastava S."/>
            <person name="Dixit A."/>
            <person name="Pal A.K."/>
            <person name="Ghazi I.A."/>
            <person name="Yadav M."/>
            <person name="Pandit A."/>
            <person name="Bhargava A."/>
            <person name="Sureshbabu K."/>
            <person name="Batra K."/>
            <person name="Sharma T.R."/>
            <person name="Mohapatra T."/>
            <person name="Singh N.K."/>
            <person name="Messing J."/>
            <person name="Nelson A.B."/>
            <person name="Fuks G."/>
            <person name="Kavchok S."/>
            <person name="Keizer G."/>
            <person name="Linton E."/>
            <person name="Llaca V."/>
            <person name="Song R."/>
            <person name="Tanyolac B."/>
            <person name="Young S."/>
            <person name="Ho-Il K."/>
            <person name="Hahn J.H."/>
            <person name="Sangsakoo G."/>
            <person name="Vanavichit A."/>
            <person name="de Mattos Luiz.A.T."/>
            <person name="Zimmer P.D."/>
            <person name="Malone G."/>
            <person name="Dellagostin O."/>
            <person name="de Oliveira A.C."/>
            <person name="Bevan M."/>
            <person name="Bancroft I."/>
            <person name="Minx P."/>
            <person name="Cordum H."/>
            <person name="Wilson R."/>
            <person name="Cheng Z."/>
            <person name="Jin W."/>
            <person name="Jiang J."/>
            <person name="Leong S.A."/>
            <person name="Iwama H."/>
            <person name="Gojobori T."/>
            <person name="Itoh T."/>
            <person name="Niimura Y."/>
            <person name="Fujii Y."/>
            <person name="Habara T."/>
            <person name="Sakai H."/>
            <person name="Sato Y."/>
            <person name="Wilson G."/>
            <person name="Kumar K."/>
            <person name="McCouch S."/>
            <person name="Juretic N."/>
            <person name="Hoen D."/>
            <person name="Wright S."/>
            <person name="Bruskiewich R."/>
            <person name="Bureau T."/>
            <person name="Miyao A."/>
            <person name="Hirochika H."/>
            <person name="Nishikawa T."/>
            <person name="Kadowaki K."/>
            <person name="Sugiura M."/>
            <person name="Burr B."/>
            <person name="Sasaki T."/>
        </authorList>
    </citation>
    <scope>NUCLEOTIDE SEQUENCE [LARGE SCALE GENOMIC DNA]</scope>
    <source>
        <strain evidence="2">cv. Nipponbare</strain>
    </source>
</reference>
<evidence type="ECO:0000313" key="2">
    <source>
        <dbReference type="Proteomes" id="UP000059680"/>
    </source>
</evidence>
<dbReference type="Proteomes" id="UP000059680">
    <property type="component" value="Chromosome 5"/>
</dbReference>
<keyword evidence="2" id="KW-1185">Reference proteome</keyword>
<organism evidence="1 2">
    <name type="scientific">Oryza sativa subsp. japonica</name>
    <name type="common">Rice</name>
    <dbReference type="NCBI Taxonomy" id="39947"/>
    <lineage>
        <taxon>Eukaryota</taxon>
        <taxon>Viridiplantae</taxon>
        <taxon>Streptophyta</taxon>
        <taxon>Embryophyta</taxon>
        <taxon>Tracheophyta</taxon>
        <taxon>Spermatophyta</taxon>
        <taxon>Magnoliopsida</taxon>
        <taxon>Liliopsida</taxon>
        <taxon>Poales</taxon>
        <taxon>Poaceae</taxon>
        <taxon>BOP clade</taxon>
        <taxon>Oryzoideae</taxon>
        <taxon>Oryzeae</taxon>
        <taxon>Oryzinae</taxon>
        <taxon>Oryza</taxon>
        <taxon>Oryza sativa</taxon>
    </lineage>
</organism>
<protein>
    <submittedName>
        <fullName evidence="1">Os05g0450733 protein</fullName>
    </submittedName>
</protein>
<proteinExistence type="predicted"/>
<reference evidence="1 2" key="2">
    <citation type="journal article" date="2013" name="Plant Cell Physiol.">
        <title>Rice Annotation Project Database (RAP-DB): an integrative and interactive database for rice genomics.</title>
        <authorList>
            <person name="Sakai H."/>
            <person name="Lee S.S."/>
            <person name="Tanaka T."/>
            <person name="Numa H."/>
            <person name="Kim J."/>
            <person name="Kawahara Y."/>
            <person name="Wakimoto H."/>
            <person name="Yang C.C."/>
            <person name="Iwamoto M."/>
            <person name="Abe T."/>
            <person name="Yamada Y."/>
            <person name="Muto A."/>
            <person name="Inokuchi H."/>
            <person name="Ikemura T."/>
            <person name="Matsumoto T."/>
            <person name="Sasaki T."/>
            <person name="Itoh T."/>
        </authorList>
    </citation>
    <scope>NUCLEOTIDE SEQUENCE [LARGE SCALE GENOMIC DNA]</scope>
    <source>
        <strain evidence="2">cv. Nipponbare</strain>
    </source>
</reference>
<reference evidence="1 2" key="3">
    <citation type="journal article" date="2013" name="Rice">
        <title>Improvement of the Oryza sativa Nipponbare reference genome using next generation sequence and optical map data.</title>
        <authorList>
            <person name="Kawahara Y."/>
            <person name="de la Bastide M."/>
            <person name="Hamilton J.P."/>
            <person name="Kanamori H."/>
            <person name="McCombie W.R."/>
            <person name="Ouyang S."/>
            <person name="Schwartz D.C."/>
            <person name="Tanaka T."/>
            <person name="Wu J."/>
            <person name="Zhou S."/>
            <person name="Childs K.L."/>
            <person name="Davidson R.M."/>
            <person name="Lin H."/>
            <person name="Quesada-Ocampo L."/>
            <person name="Vaillancourt B."/>
            <person name="Sakai H."/>
            <person name="Lee S.S."/>
            <person name="Kim J."/>
            <person name="Numa H."/>
            <person name="Itoh T."/>
            <person name="Buell C.R."/>
            <person name="Matsumoto T."/>
        </authorList>
    </citation>
    <scope>NUCLEOTIDE SEQUENCE [LARGE SCALE GENOMIC DNA]</scope>
    <source>
        <strain evidence="2">cv. Nipponbare</strain>
    </source>
</reference>
<sequence length="39" mass="4668">YDIKQTKYKVYTGLGPLSGNSHSPVYMRLMMRNHRLQRK</sequence>
<dbReference type="PaxDb" id="39947-A0A0P0WN14"/>
<dbReference type="AlphaFoldDB" id="A0A0P0WN14"/>
<name>A0A0P0WN14_ORYSJ</name>
<dbReference type="InParanoid" id="A0A0P0WN14"/>
<evidence type="ECO:0000313" key="1">
    <source>
        <dbReference type="EMBL" id="BAS94323.1"/>
    </source>
</evidence>
<dbReference type="EMBL" id="AP014961">
    <property type="protein sequence ID" value="BAS94323.1"/>
    <property type="molecule type" value="Genomic_DNA"/>
</dbReference>
<dbReference type="Gramene" id="Os05t0450733-01">
    <property type="protein sequence ID" value="Os05t0450733-01"/>
    <property type="gene ID" value="Os05g0450733"/>
</dbReference>
<feature type="non-terminal residue" evidence="1">
    <location>
        <position position="1"/>
    </location>
</feature>
<accession>A0A0P0WN14</accession>